<dbReference type="Gene3D" id="3.30.70.1660">
    <property type="match status" value="1"/>
</dbReference>
<dbReference type="PANTHER" id="PTHR43804">
    <property type="entry name" value="LD18447P"/>
    <property type="match status" value="1"/>
</dbReference>
<feature type="coiled-coil region" evidence="8">
    <location>
        <begin position="55"/>
        <end position="94"/>
    </location>
</feature>
<protein>
    <recommendedName>
        <fullName evidence="6 7">Peptide chain release factor 1</fullName>
        <shortName evidence="7">RF-1</shortName>
    </recommendedName>
</protein>
<comment type="similarity">
    <text evidence="2 7">Belongs to the prokaryotic/mitochondrial release factor family.</text>
</comment>
<evidence type="ECO:0000256" key="9">
    <source>
        <dbReference type="SAM" id="MobiDB-lite"/>
    </source>
</evidence>
<keyword evidence="5 7" id="KW-0648">Protein biosynthesis</keyword>
<dbReference type="InterPro" id="IPR045853">
    <property type="entry name" value="Pep_chain_release_fac_I_sf"/>
</dbReference>
<feature type="region of interest" description="Disordered" evidence="9">
    <location>
        <begin position="290"/>
        <end position="312"/>
    </location>
</feature>
<dbReference type="GO" id="GO:0005737">
    <property type="term" value="C:cytoplasm"/>
    <property type="evidence" value="ECO:0007669"/>
    <property type="project" value="UniProtKB-SubCell"/>
</dbReference>
<dbReference type="NCBIfam" id="TIGR00019">
    <property type="entry name" value="prfA"/>
    <property type="match status" value="1"/>
</dbReference>
<dbReference type="InterPro" id="IPR005139">
    <property type="entry name" value="PCRF"/>
</dbReference>
<dbReference type="Pfam" id="PF03462">
    <property type="entry name" value="PCRF"/>
    <property type="match status" value="1"/>
</dbReference>
<comment type="subcellular location">
    <subcellularLocation>
        <location evidence="7">Cytoplasm</location>
    </subcellularLocation>
</comment>
<dbReference type="AlphaFoldDB" id="A0A6N9JIS6"/>
<feature type="modified residue" description="N5-methylglutamine" evidence="7">
    <location>
        <position position="233"/>
    </location>
</feature>
<dbReference type="SUPFAM" id="SSF75620">
    <property type="entry name" value="Release factor"/>
    <property type="match status" value="1"/>
</dbReference>
<keyword evidence="3 7" id="KW-0488">Methylation</keyword>
<dbReference type="EMBL" id="WWSR01000012">
    <property type="protein sequence ID" value="MZJ39772.1"/>
    <property type="molecule type" value="Genomic_DNA"/>
</dbReference>
<evidence type="ECO:0000256" key="7">
    <source>
        <dbReference type="HAMAP-Rule" id="MF_00093"/>
    </source>
</evidence>
<evidence type="ECO:0000256" key="8">
    <source>
        <dbReference type="SAM" id="Coils"/>
    </source>
</evidence>
<dbReference type="NCBIfam" id="NF001859">
    <property type="entry name" value="PRK00591.1"/>
    <property type="match status" value="1"/>
</dbReference>
<dbReference type="FunFam" id="3.30.70.1660:FF:000002">
    <property type="entry name" value="Peptide chain release factor 1"/>
    <property type="match status" value="1"/>
</dbReference>
<dbReference type="Gene3D" id="3.30.160.20">
    <property type="match status" value="1"/>
</dbReference>
<dbReference type="GO" id="GO:0016149">
    <property type="term" value="F:translation release factor activity, codon specific"/>
    <property type="evidence" value="ECO:0007669"/>
    <property type="project" value="UniProtKB-UniRule"/>
</dbReference>
<comment type="PTM">
    <text evidence="7">Methylated by PrmC. Methylation increases the termination efficiency of RF1.</text>
</comment>
<sequence>MRDKLEKIIKAYEELEKKLSDPAVASDIKEFTRLNKEYAHQSDLIAASREYIGALDDIEAAKEMLRDTSDADEKEMLQMDISENEEKLPQLEEDIKYMLIPSDPNDDKNTIVEIRSAAGGDEAAIFAGDLYKMYQRFCESRGWKTTVLDSSPSEAGGFKSIEFKVEGDRVYSVMKYESGVHRVQRVPKTESQGRIQTSTATVAVLPEAEEIDVQINQSDLRIDTYCASGPGGQCVNTTYSAVRITHLPTNTVVQSQEQRSQIQNREVCMQMLRAHLYEMELEKQQAELGAERQSQIGHGNRSEKIRTYNQPQDRVTDHRIGFNSTYNGVLLGDQLGTVIEALAAAERAEKLAQAV</sequence>
<dbReference type="PANTHER" id="PTHR43804:SF7">
    <property type="entry name" value="LD18447P"/>
    <property type="match status" value="1"/>
</dbReference>
<dbReference type="Pfam" id="PF00472">
    <property type="entry name" value="RF-1"/>
    <property type="match status" value="1"/>
</dbReference>
<dbReference type="SMART" id="SM00937">
    <property type="entry name" value="PCRF"/>
    <property type="match status" value="1"/>
</dbReference>
<keyword evidence="4 7" id="KW-0963">Cytoplasm</keyword>
<evidence type="ECO:0000313" key="12">
    <source>
        <dbReference type="Proteomes" id="UP000469380"/>
    </source>
</evidence>
<name>A0A6N9JIS6_9ACTN</name>
<keyword evidence="8" id="KW-0175">Coiled coil</keyword>
<evidence type="ECO:0000256" key="2">
    <source>
        <dbReference type="ARBA" id="ARBA00010835"/>
    </source>
</evidence>
<dbReference type="InterPro" id="IPR004373">
    <property type="entry name" value="RF-1"/>
</dbReference>
<evidence type="ECO:0000313" key="11">
    <source>
        <dbReference type="EMBL" id="MZJ39772.1"/>
    </source>
</evidence>
<dbReference type="InterPro" id="IPR000352">
    <property type="entry name" value="Pep_chain_release_fac_I"/>
</dbReference>
<feature type="domain" description="Peptide chain release factor" evidence="10">
    <location>
        <begin position="63"/>
        <end position="177"/>
    </location>
</feature>
<evidence type="ECO:0000256" key="5">
    <source>
        <dbReference type="ARBA" id="ARBA00022917"/>
    </source>
</evidence>
<accession>A0A6N9JIS6</accession>
<organism evidence="11 12">
    <name type="scientific">Collinsella aerofaciens</name>
    <dbReference type="NCBI Taxonomy" id="74426"/>
    <lineage>
        <taxon>Bacteria</taxon>
        <taxon>Bacillati</taxon>
        <taxon>Actinomycetota</taxon>
        <taxon>Coriobacteriia</taxon>
        <taxon>Coriobacteriales</taxon>
        <taxon>Coriobacteriaceae</taxon>
        <taxon>Collinsella</taxon>
    </lineage>
</organism>
<comment type="function">
    <text evidence="1 7">Peptide chain release factor 1 directs the termination of translation in response to the peptide chain termination codons UAG and UAA.</text>
</comment>
<gene>
    <name evidence="7 11" type="primary">prfA</name>
    <name evidence="11" type="ORF">GT464_07420</name>
</gene>
<evidence type="ECO:0000259" key="10">
    <source>
        <dbReference type="SMART" id="SM00937"/>
    </source>
</evidence>
<dbReference type="Proteomes" id="UP000469380">
    <property type="component" value="Unassembled WGS sequence"/>
</dbReference>
<reference evidence="11 12" key="1">
    <citation type="journal article" date="2019" name="Nat. Med.">
        <title>A library of human gut bacterial isolates paired with longitudinal multiomics data enables mechanistic microbiome research.</title>
        <authorList>
            <person name="Poyet M."/>
            <person name="Groussin M."/>
            <person name="Gibbons S.M."/>
            <person name="Avila-Pacheco J."/>
            <person name="Jiang X."/>
            <person name="Kearney S.M."/>
            <person name="Perrotta A.R."/>
            <person name="Berdy B."/>
            <person name="Zhao S."/>
            <person name="Lieberman T.D."/>
            <person name="Swanson P.K."/>
            <person name="Smith M."/>
            <person name="Roesemann S."/>
            <person name="Alexander J.E."/>
            <person name="Rich S.A."/>
            <person name="Livny J."/>
            <person name="Vlamakis H."/>
            <person name="Clish C."/>
            <person name="Bullock K."/>
            <person name="Deik A."/>
            <person name="Scott J."/>
            <person name="Pierce K.A."/>
            <person name="Xavier R.J."/>
            <person name="Alm E.J."/>
        </authorList>
    </citation>
    <scope>NUCLEOTIDE SEQUENCE [LARGE SCALE GENOMIC DNA]</scope>
    <source>
        <strain evidence="11 12">BIOML-A20</strain>
    </source>
</reference>
<dbReference type="Gene3D" id="6.10.140.1950">
    <property type="match status" value="1"/>
</dbReference>
<dbReference type="HAMAP" id="MF_00093">
    <property type="entry name" value="Rel_fac_1"/>
    <property type="match status" value="1"/>
</dbReference>
<dbReference type="FunFam" id="3.30.160.20:FF:000004">
    <property type="entry name" value="Peptide chain release factor 1"/>
    <property type="match status" value="1"/>
</dbReference>
<dbReference type="RefSeq" id="WP_161160678.1">
    <property type="nucleotide sequence ID" value="NZ_WWSR01000012.1"/>
</dbReference>
<evidence type="ECO:0000256" key="4">
    <source>
        <dbReference type="ARBA" id="ARBA00022490"/>
    </source>
</evidence>
<comment type="caution">
    <text evidence="11">The sequence shown here is derived from an EMBL/GenBank/DDBJ whole genome shotgun (WGS) entry which is preliminary data.</text>
</comment>
<evidence type="ECO:0000256" key="6">
    <source>
        <dbReference type="ARBA" id="ARBA00050039"/>
    </source>
</evidence>
<proteinExistence type="inferred from homology"/>
<evidence type="ECO:0000256" key="3">
    <source>
        <dbReference type="ARBA" id="ARBA00022481"/>
    </source>
</evidence>
<dbReference type="InterPro" id="IPR050057">
    <property type="entry name" value="Prokaryotic/Mito_RF"/>
</dbReference>
<evidence type="ECO:0000256" key="1">
    <source>
        <dbReference type="ARBA" id="ARBA00002986"/>
    </source>
</evidence>